<keyword evidence="1" id="KW-0677">Repeat</keyword>
<dbReference type="SUPFAM" id="SSF48403">
    <property type="entry name" value="Ankyrin repeat"/>
    <property type="match status" value="1"/>
</dbReference>
<feature type="repeat" description="ANK" evidence="3">
    <location>
        <begin position="46"/>
        <end position="72"/>
    </location>
</feature>
<accession>A0A9P7KEB0</accession>
<name>A0A9P7KEB0_9AGAR</name>
<dbReference type="OrthoDB" id="19174at2759"/>
<comment type="caution">
    <text evidence="5">The sequence shown here is derived from an EMBL/GenBank/DDBJ whole genome shotgun (WGS) entry which is preliminary data.</text>
</comment>
<sequence>MQKNIWVAAADGDLDRIKVRARVLIIMRVLMSSQHLVQVECKYFQHAAASYAQLDVLAYLIDHGGDVNITDDDGDTPLYTVENIPTAQFLVDHGATIDRRNSEGLSPIDHLSEDFPDVASFLQSRLSPGPSTSAVNAPASPSQHTQDAAANHLTSALLASVDEIMHRAAAEGRDPDAELRDVVSRTVLEGVVTGFQMTTTEDAREDSPAKRPRTDGPP</sequence>
<dbReference type="PANTHER" id="PTHR24171">
    <property type="entry name" value="ANKYRIN REPEAT DOMAIN-CONTAINING PROTEIN 39-RELATED"/>
    <property type="match status" value="1"/>
</dbReference>
<evidence type="ECO:0008006" key="7">
    <source>
        <dbReference type="Google" id="ProtNLM"/>
    </source>
</evidence>
<dbReference type="InterPro" id="IPR002110">
    <property type="entry name" value="Ankyrin_rpt"/>
</dbReference>
<dbReference type="Proteomes" id="UP000775547">
    <property type="component" value="Unassembled WGS sequence"/>
</dbReference>
<evidence type="ECO:0000313" key="5">
    <source>
        <dbReference type="EMBL" id="KAG5647398.1"/>
    </source>
</evidence>
<reference evidence="5" key="2">
    <citation type="submission" date="2021-10" db="EMBL/GenBank/DDBJ databases">
        <title>Phylogenomics reveals ancestral predisposition of the termite-cultivated fungus Termitomyces towards a domesticated lifestyle.</title>
        <authorList>
            <person name="Auxier B."/>
            <person name="Grum-Grzhimaylo A."/>
            <person name="Cardenas M.E."/>
            <person name="Lodge J.D."/>
            <person name="Laessoe T."/>
            <person name="Pedersen O."/>
            <person name="Smith M.E."/>
            <person name="Kuyper T.W."/>
            <person name="Franco-Molano E.A."/>
            <person name="Baroni T.J."/>
            <person name="Aanen D.K."/>
        </authorList>
    </citation>
    <scope>NUCLEOTIDE SEQUENCE</scope>
    <source>
        <strain evidence="5">AP01</strain>
        <tissue evidence="5">Mycelium</tissue>
    </source>
</reference>
<evidence type="ECO:0000256" key="3">
    <source>
        <dbReference type="PROSITE-ProRule" id="PRU00023"/>
    </source>
</evidence>
<dbReference type="SMART" id="SM00248">
    <property type="entry name" value="ANK"/>
    <property type="match status" value="2"/>
</dbReference>
<feature type="region of interest" description="Disordered" evidence="4">
    <location>
        <begin position="126"/>
        <end position="148"/>
    </location>
</feature>
<evidence type="ECO:0000256" key="4">
    <source>
        <dbReference type="SAM" id="MobiDB-lite"/>
    </source>
</evidence>
<keyword evidence="2 3" id="KW-0040">ANK repeat</keyword>
<organism evidence="5 6">
    <name type="scientific">Asterophora parasitica</name>
    <dbReference type="NCBI Taxonomy" id="117018"/>
    <lineage>
        <taxon>Eukaryota</taxon>
        <taxon>Fungi</taxon>
        <taxon>Dikarya</taxon>
        <taxon>Basidiomycota</taxon>
        <taxon>Agaricomycotina</taxon>
        <taxon>Agaricomycetes</taxon>
        <taxon>Agaricomycetidae</taxon>
        <taxon>Agaricales</taxon>
        <taxon>Tricholomatineae</taxon>
        <taxon>Lyophyllaceae</taxon>
        <taxon>Asterophora</taxon>
    </lineage>
</organism>
<evidence type="ECO:0000256" key="2">
    <source>
        <dbReference type="ARBA" id="ARBA00023043"/>
    </source>
</evidence>
<gene>
    <name evidence="5" type="ORF">DXG03_000468</name>
</gene>
<dbReference type="InterPro" id="IPR036770">
    <property type="entry name" value="Ankyrin_rpt-contain_sf"/>
</dbReference>
<dbReference type="Gene3D" id="1.25.40.20">
    <property type="entry name" value="Ankyrin repeat-containing domain"/>
    <property type="match status" value="1"/>
</dbReference>
<reference evidence="5" key="1">
    <citation type="submission" date="2020-07" db="EMBL/GenBank/DDBJ databases">
        <authorList>
            <person name="Nieuwenhuis M."/>
            <person name="Van De Peppel L.J.J."/>
        </authorList>
    </citation>
    <scope>NUCLEOTIDE SEQUENCE</scope>
    <source>
        <strain evidence="5">AP01</strain>
        <tissue evidence="5">Mycelium</tissue>
    </source>
</reference>
<keyword evidence="6" id="KW-1185">Reference proteome</keyword>
<evidence type="ECO:0000256" key="1">
    <source>
        <dbReference type="ARBA" id="ARBA00022737"/>
    </source>
</evidence>
<protein>
    <recommendedName>
        <fullName evidence="7">Ankyrin repeat protein</fullName>
    </recommendedName>
</protein>
<feature type="compositionally biased region" description="Basic and acidic residues" evidence="4">
    <location>
        <begin position="201"/>
        <end position="218"/>
    </location>
</feature>
<evidence type="ECO:0000313" key="6">
    <source>
        <dbReference type="Proteomes" id="UP000775547"/>
    </source>
</evidence>
<dbReference type="PANTHER" id="PTHR24171:SF10">
    <property type="entry name" value="ANKYRIN REPEAT DOMAIN-CONTAINING PROTEIN 29-LIKE"/>
    <property type="match status" value="1"/>
</dbReference>
<proteinExistence type="predicted"/>
<dbReference type="Pfam" id="PF12796">
    <property type="entry name" value="Ank_2"/>
    <property type="match status" value="1"/>
</dbReference>
<dbReference type="AlphaFoldDB" id="A0A9P7KEB0"/>
<feature type="region of interest" description="Disordered" evidence="4">
    <location>
        <begin position="191"/>
        <end position="218"/>
    </location>
</feature>
<dbReference type="EMBL" id="JABCKV010000010">
    <property type="protein sequence ID" value="KAG5647398.1"/>
    <property type="molecule type" value="Genomic_DNA"/>
</dbReference>
<dbReference type="PROSITE" id="PS50088">
    <property type="entry name" value="ANK_REPEAT"/>
    <property type="match status" value="1"/>
</dbReference>